<organism evidence="1 2">
    <name type="scientific">Veillonella rogosae JCM 15642</name>
    <dbReference type="NCBI Taxonomy" id="1298595"/>
    <lineage>
        <taxon>Bacteria</taxon>
        <taxon>Bacillati</taxon>
        <taxon>Bacillota</taxon>
        <taxon>Negativicutes</taxon>
        <taxon>Veillonellales</taxon>
        <taxon>Veillonellaceae</taxon>
        <taxon>Veillonella</taxon>
    </lineage>
</organism>
<reference evidence="1 2" key="1">
    <citation type="submission" date="2018-01" db="EMBL/GenBank/DDBJ databases">
        <title>Draft genome sequences of clinical isolates and type strains of oral Veillonella including Veillonella infantum sp., nov.</title>
        <authorList>
            <person name="Mashima I."/>
            <person name="Liao Y.-C."/>
            <person name="Sabharwal A."/>
            <person name="Haase E.M."/>
            <person name="Nakazawa F."/>
            <person name="Scannapieco F.A."/>
        </authorList>
    </citation>
    <scope>NUCLEOTIDE SEQUENCE [LARGE SCALE GENOMIC DNA]</scope>
    <source>
        <strain evidence="1 2">JCM 15642</strain>
    </source>
</reference>
<keyword evidence="2" id="KW-1185">Reference proteome</keyword>
<proteinExistence type="predicted"/>
<feature type="non-terminal residue" evidence="1">
    <location>
        <position position="1"/>
    </location>
</feature>
<evidence type="ECO:0000313" key="2">
    <source>
        <dbReference type="Proteomes" id="UP000238774"/>
    </source>
</evidence>
<protein>
    <submittedName>
        <fullName evidence="1">IS256 family transposase</fullName>
    </submittedName>
</protein>
<dbReference type="EMBL" id="PPCX01000014">
    <property type="protein sequence ID" value="PQL10589.1"/>
    <property type="molecule type" value="Genomic_DNA"/>
</dbReference>
<accession>A0ABX5BVG7</accession>
<sequence>SLWRLIRQQTLFTFLECFDITIPTTNNRIEGGVNAQLRSMLRAHRGLSLERRLKAVYWWCYMHSPRPLSISDILNCMPTDESIAAIYKRLSDYCQIDRSIPQWGDAPVWNELHMSTDFPTYWD</sequence>
<gene>
    <name evidence="1" type="ORF">VRHSUH09_09935</name>
</gene>
<comment type="caution">
    <text evidence="1">The sequence shown here is derived from an EMBL/GenBank/DDBJ whole genome shotgun (WGS) entry which is preliminary data.</text>
</comment>
<dbReference type="Proteomes" id="UP000238774">
    <property type="component" value="Unassembled WGS sequence"/>
</dbReference>
<evidence type="ECO:0000313" key="1">
    <source>
        <dbReference type="EMBL" id="PQL10589.1"/>
    </source>
</evidence>
<name>A0ABX5BVG7_9FIRM</name>